<accession>A0ABW3LY34</accession>
<dbReference type="Pfam" id="PF05930">
    <property type="entry name" value="Phage_AlpA"/>
    <property type="match status" value="1"/>
</dbReference>
<evidence type="ECO:0000313" key="1">
    <source>
        <dbReference type="EMBL" id="MFD1042562.1"/>
    </source>
</evidence>
<dbReference type="Proteomes" id="UP001597033">
    <property type="component" value="Unassembled WGS sequence"/>
</dbReference>
<gene>
    <name evidence="1" type="ORF">ACFQ2N_09415</name>
</gene>
<protein>
    <submittedName>
        <fullName evidence="1">Helix-turn-helix transcriptional regulator</fullName>
    </submittedName>
</protein>
<comment type="caution">
    <text evidence="1">The sequence shown here is derived from an EMBL/GenBank/DDBJ whole genome shotgun (WGS) entry which is preliminary data.</text>
</comment>
<organism evidence="1 2">
    <name type="scientific">Pseudoxanthomonas kaohsiungensis</name>
    <dbReference type="NCBI Taxonomy" id="283923"/>
    <lineage>
        <taxon>Bacteria</taxon>
        <taxon>Pseudomonadati</taxon>
        <taxon>Pseudomonadota</taxon>
        <taxon>Gammaproteobacteria</taxon>
        <taxon>Lysobacterales</taxon>
        <taxon>Lysobacteraceae</taxon>
        <taxon>Pseudoxanthomonas</taxon>
    </lineage>
</organism>
<sequence>MTTKNHVANNNEDVCRSSETTQLDGVPLWQTESSNLRFKELLKFMRMSKSKAYELIKGDPDFPKGIPLYDGDRSPKIYRLTDALAWIEMRSNKRRGQ</sequence>
<proteinExistence type="predicted"/>
<dbReference type="InterPro" id="IPR010260">
    <property type="entry name" value="AlpA"/>
</dbReference>
<keyword evidence="2" id="KW-1185">Reference proteome</keyword>
<dbReference type="EMBL" id="JBHTKN010000005">
    <property type="protein sequence ID" value="MFD1042562.1"/>
    <property type="molecule type" value="Genomic_DNA"/>
</dbReference>
<reference evidence="2" key="1">
    <citation type="journal article" date="2019" name="Int. J. Syst. Evol. Microbiol.">
        <title>The Global Catalogue of Microorganisms (GCM) 10K type strain sequencing project: providing services to taxonomists for standard genome sequencing and annotation.</title>
        <authorList>
            <consortium name="The Broad Institute Genomics Platform"/>
            <consortium name="The Broad Institute Genome Sequencing Center for Infectious Disease"/>
            <person name="Wu L."/>
            <person name="Ma J."/>
        </authorList>
    </citation>
    <scope>NUCLEOTIDE SEQUENCE [LARGE SCALE GENOMIC DNA]</scope>
    <source>
        <strain evidence="2">CCUG 55854</strain>
    </source>
</reference>
<name>A0ABW3LY34_9GAMM</name>
<evidence type="ECO:0000313" key="2">
    <source>
        <dbReference type="Proteomes" id="UP001597033"/>
    </source>
</evidence>
<dbReference type="RefSeq" id="WP_162376107.1">
    <property type="nucleotide sequence ID" value="NZ_JBHTKN010000005.1"/>
</dbReference>